<dbReference type="Proteomes" id="UP001165121">
    <property type="component" value="Unassembled WGS sequence"/>
</dbReference>
<dbReference type="EMBL" id="BSXT01003641">
    <property type="protein sequence ID" value="GMF54994.1"/>
    <property type="molecule type" value="Genomic_DNA"/>
</dbReference>
<evidence type="ECO:0000256" key="4">
    <source>
        <dbReference type="ARBA" id="ARBA00022840"/>
    </source>
</evidence>
<name>A0A9W7D356_9STRA</name>
<dbReference type="GO" id="GO:0051231">
    <property type="term" value="P:spindle elongation"/>
    <property type="evidence" value="ECO:0007669"/>
    <property type="project" value="TreeGrafter"/>
</dbReference>
<dbReference type="InterPro" id="IPR027417">
    <property type="entry name" value="P-loop_NTPase"/>
</dbReference>
<reference evidence="10" key="1">
    <citation type="submission" date="2023-04" db="EMBL/GenBank/DDBJ databases">
        <title>Phytophthora fragariaefolia NBRC 109709.</title>
        <authorList>
            <person name="Ichikawa N."/>
            <person name="Sato H."/>
            <person name="Tonouchi N."/>
        </authorList>
    </citation>
    <scope>NUCLEOTIDE SEQUENCE</scope>
    <source>
        <strain evidence="10">NBRC 109709</strain>
    </source>
</reference>
<dbReference type="InterPro" id="IPR027640">
    <property type="entry name" value="Kinesin-like_fam"/>
</dbReference>
<proteinExistence type="inferred from homology"/>
<dbReference type="InterPro" id="IPR036961">
    <property type="entry name" value="Kinesin_motor_dom_sf"/>
</dbReference>
<organism evidence="10 11">
    <name type="scientific">Phytophthora fragariaefolia</name>
    <dbReference type="NCBI Taxonomy" id="1490495"/>
    <lineage>
        <taxon>Eukaryota</taxon>
        <taxon>Sar</taxon>
        <taxon>Stramenopiles</taxon>
        <taxon>Oomycota</taxon>
        <taxon>Peronosporomycetes</taxon>
        <taxon>Peronosporales</taxon>
        <taxon>Peronosporaceae</taxon>
        <taxon>Phytophthora</taxon>
    </lineage>
</organism>
<comment type="similarity">
    <text evidence="6">Belongs to the TRAFAC class myosin-kinesin ATPase superfamily. Kinesin family.</text>
</comment>
<dbReference type="GO" id="GO:0007018">
    <property type="term" value="P:microtubule-based movement"/>
    <property type="evidence" value="ECO:0007669"/>
    <property type="project" value="InterPro"/>
</dbReference>
<dbReference type="PRINTS" id="PR00380">
    <property type="entry name" value="KINESINHEAVY"/>
</dbReference>
<dbReference type="Gene3D" id="3.40.850.10">
    <property type="entry name" value="Kinesin motor domain"/>
    <property type="match status" value="1"/>
</dbReference>
<keyword evidence="11" id="KW-1185">Reference proteome</keyword>
<evidence type="ECO:0000313" key="10">
    <source>
        <dbReference type="EMBL" id="GMF54994.1"/>
    </source>
</evidence>
<feature type="coiled-coil region" evidence="7">
    <location>
        <begin position="793"/>
        <end position="834"/>
    </location>
</feature>
<keyword evidence="6" id="KW-0505">Motor protein</keyword>
<dbReference type="PROSITE" id="PS00411">
    <property type="entry name" value="KINESIN_MOTOR_1"/>
    <property type="match status" value="1"/>
</dbReference>
<accession>A0A9W7D356</accession>
<dbReference type="SUPFAM" id="SSF52540">
    <property type="entry name" value="P-loop containing nucleoside triphosphate hydrolases"/>
    <property type="match status" value="1"/>
</dbReference>
<protein>
    <submittedName>
        <fullName evidence="10">Unnamed protein product</fullName>
    </submittedName>
</protein>
<evidence type="ECO:0000256" key="8">
    <source>
        <dbReference type="SAM" id="MobiDB-lite"/>
    </source>
</evidence>
<dbReference type="GO" id="GO:0005524">
    <property type="term" value="F:ATP binding"/>
    <property type="evidence" value="ECO:0007669"/>
    <property type="project" value="UniProtKB-UniRule"/>
</dbReference>
<sequence>MASFLQGFNVTVIAYGQTGSGKTHTMGNSMPSTAMMANSLFARSPSSDDSSDEEAADALDGDEGLIPRFLHHLFTKLNESGSNSQLSVSFLEIYGEDIHDLLESQDSQRSNRHSEPLQLREDKKNGVWVQGLTEVRIVQRISEQEPKKDIPEPNNQELSYVRRHAKEGFESSNGGDVGSKGSEADAVIVSKLTFVDLAGSERLKKTLAEGERMKEGIQINIGLFALGNVINALGDEKRRTSSHVHVPYRSSKLTRLLQDALGGNSRTLFIACVSPADDNANETLNTLQYANRAKNIQNKAVKNIDSRSAELARLKSFNHLLCRELVKAIFVGLGEGCPEDVDRLTDSCIGNPKVSAYLNRIEQIASSEGLERTDDERLFETRRLIDGLTAYLFDLVPHGGYRRPASLASTNGDETKSVEPQDEYLDLMSDSGSSVAILEEQKPNADATFVTPYPLGKLCRTLEIMNLAFEMQEVQQVERRQRESFISKITKMEARSHRQQLLRNGLSEMIERMRTWLSLPESDHESNKRRFIERNVEEAMQKLELMDIEMEEMRRQKATLTQELEVQIKRCRKEWMMKQEQMEQLRKTPEDATTNALNVLTRRTEIKIAFDKEALEASMNKEIRRRAQLFQNITSGLMACHTREMSEQQFMEKNEQNLKDCEDSISQIRDAIRAKRAQRASMTTILDSITTLDAAKSVIRRLIVEIYSHWRIYMVFDEEEDLRRQREAEQCMDQNLSGIKSEMEQKIDKLETKYEKDVLCAFQMVTSFNSAVGSADPFETQVSPESEETANRVAALEERERLLVNQLAESEDQMNAMRSELNRFQASAKSLEMKEESFRLMNRCQQIWKELGLNEEDQASKFQDINELLVKKCSEELKGLEGAREKLQNRIDGVYQVINRMQAILHVPNPISFESLSAVAGTTLLEQEAHLLTLQKNLAKELLHRINTRVRVVQTIQELTVCLQIRSAEDFRHICRDEMGSIEDVLVRSSSANLDACRRFQQSPDSAAVLEPLLDSLELAGAGCIATSSIQQEELLLNVLLKEKAKRITELEESLQAIRSISHRMQLSHDDIKSIIHTLLDAESCRKDGEGSTEMCEELCAWIFQTGGQLDVSTIGLEVLAKAVKGFEEVRTGRNNALEYLHWTLHEGALLTRNVIVSDTTVDEAQTEYLSSVPPLQVGLDLPAGEGFVDALVAGKKMMEELSEPVETSLRSLFYSMNDEFAAFGIDTEEQRVSFFLGCKDEGHEARRAIIEKYAVFSSKSSTGDGEVVLSMAEAALETVDSFLSKLDPTYSEFHQYYSVSFGALQLQRLRKSITGMAEVKNTVMSAQNRLRSLQKIMKIFNKINEFKAKIAEFEASASQKDRLFGNSLRLLEEERFRKMAAKHYPNLLAALRKEVSRWLENEDGEYDLSILGEDLKNLLLDMMNTDTGLMHLDLGTVRRPTKPALTPKSSSSNLQATSTGSQSNIHDGHAEPRHEAELVAVPDDGEEDGEELARRSDGGARERRELLDGEINEVLAQRAAYGEVEDRVEDGRVLDAEEEALERLARDERAHARVDDSPDVGVKHLLVHRGAQLLRDLLLLGAGDAVERERGEEQQQAVRAVLALGVLGRGLAELEHGDARGDDQHADVVAQRVLLAADEHAHEHDGDHLARLAERLRGEAHVLERLVATEHGAQVGGGREGEGRQRHARALGLPHERGGVGHERVGHALHEEHEERGRELAAAGRALEARLPPVGQIQHRMTSAQKDSQEPALCRSVGLLKLIRAEIIAVKQGPDLPTPRKSDRCF</sequence>
<feature type="region of interest" description="Disordered" evidence="8">
    <location>
        <begin position="1440"/>
        <end position="1506"/>
    </location>
</feature>
<comment type="subcellular location">
    <subcellularLocation>
        <location evidence="1">Cytoplasm</location>
    </subcellularLocation>
</comment>
<feature type="compositionally biased region" description="Basic and acidic residues" evidence="8">
    <location>
        <begin position="1492"/>
        <end position="1506"/>
    </location>
</feature>
<dbReference type="GO" id="GO:0005875">
    <property type="term" value="C:microtubule associated complex"/>
    <property type="evidence" value="ECO:0007669"/>
    <property type="project" value="TreeGrafter"/>
</dbReference>
<comment type="caution">
    <text evidence="10">The sequence shown here is derived from an EMBL/GenBank/DDBJ whole genome shotgun (WGS) entry which is preliminary data.</text>
</comment>
<feature type="binding site" evidence="6">
    <location>
        <begin position="16"/>
        <end position="23"/>
    </location>
    <ligand>
        <name>ATP</name>
        <dbReference type="ChEBI" id="CHEBI:30616"/>
    </ligand>
</feature>
<dbReference type="SMART" id="SM00129">
    <property type="entry name" value="KISc"/>
    <property type="match status" value="1"/>
</dbReference>
<dbReference type="PANTHER" id="PTHR47969">
    <property type="entry name" value="CHROMOSOME-ASSOCIATED KINESIN KIF4A-RELATED"/>
    <property type="match status" value="1"/>
</dbReference>
<feature type="coiled-coil region" evidence="7">
    <location>
        <begin position="529"/>
        <end position="570"/>
    </location>
</feature>
<dbReference type="Pfam" id="PF00225">
    <property type="entry name" value="Kinesin"/>
    <property type="match status" value="2"/>
</dbReference>
<keyword evidence="3 6" id="KW-0547">Nucleotide-binding</keyword>
<feature type="compositionally biased region" description="Polar residues" evidence="8">
    <location>
        <begin position="1448"/>
        <end position="1466"/>
    </location>
</feature>
<evidence type="ECO:0000313" key="11">
    <source>
        <dbReference type="Proteomes" id="UP001165121"/>
    </source>
</evidence>
<keyword evidence="5 7" id="KW-0175">Coiled coil</keyword>
<dbReference type="OrthoDB" id="3176171at2759"/>
<dbReference type="InterPro" id="IPR019821">
    <property type="entry name" value="Kinesin_motor_CS"/>
</dbReference>
<keyword evidence="2" id="KW-0963">Cytoplasm</keyword>
<evidence type="ECO:0000259" key="9">
    <source>
        <dbReference type="PROSITE" id="PS50067"/>
    </source>
</evidence>
<dbReference type="PROSITE" id="PS50067">
    <property type="entry name" value="KINESIN_MOTOR_2"/>
    <property type="match status" value="1"/>
</dbReference>
<feature type="coiled-coil region" evidence="7">
    <location>
        <begin position="612"/>
        <end position="671"/>
    </location>
</feature>
<dbReference type="GO" id="GO:0008017">
    <property type="term" value="F:microtubule binding"/>
    <property type="evidence" value="ECO:0007669"/>
    <property type="project" value="InterPro"/>
</dbReference>
<evidence type="ECO:0000256" key="1">
    <source>
        <dbReference type="ARBA" id="ARBA00004496"/>
    </source>
</evidence>
<feature type="compositionally biased region" description="Basic and acidic residues" evidence="8">
    <location>
        <begin position="1467"/>
        <end position="1478"/>
    </location>
</feature>
<dbReference type="Gene3D" id="1.20.58.1520">
    <property type="match status" value="1"/>
</dbReference>
<keyword evidence="4 6" id="KW-0067">ATP-binding</keyword>
<gene>
    <name evidence="10" type="ORF">Pfra01_002304200</name>
</gene>
<evidence type="ECO:0000256" key="6">
    <source>
        <dbReference type="PROSITE-ProRule" id="PRU00283"/>
    </source>
</evidence>
<evidence type="ECO:0000256" key="3">
    <source>
        <dbReference type="ARBA" id="ARBA00022741"/>
    </source>
</evidence>
<dbReference type="PANTHER" id="PTHR47969:SF15">
    <property type="entry name" value="CHROMOSOME-ASSOCIATED KINESIN KIF4A-RELATED"/>
    <property type="match status" value="1"/>
</dbReference>
<feature type="domain" description="Kinesin motor" evidence="9">
    <location>
        <begin position="1"/>
        <end position="296"/>
    </location>
</feature>
<dbReference type="GO" id="GO:0003777">
    <property type="term" value="F:microtubule motor activity"/>
    <property type="evidence" value="ECO:0007669"/>
    <property type="project" value="InterPro"/>
</dbReference>
<dbReference type="InterPro" id="IPR001752">
    <property type="entry name" value="Kinesin_motor_dom"/>
</dbReference>
<dbReference type="GO" id="GO:0005737">
    <property type="term" value="C:cytoplasm"/>
    <property type="evidence" value="ECO:0007669"/>
    <property type="project" value="UniProtKB-SubCell"/>
</dbReference>
<evidence type="ECO:0000256" key="5">
    <source>
        <dbReference type="ARBA" id="ARBA00023054"/>
    </source>
</evidence>
<evidence type="ECO:0000256" key="7">
    <source>
        <dbReference type="SAM" id="Coils"/>
    </source>
</evidence>
<evidence type="ECO:0000256" key="2">
    <source>
        <dbReference type="ARBA" id="ARBA00022490"/>
    </source>
</evidence>
<dbReference type="GO" id="GO:0007052">
    <property type="term" value="P:mitotic spindle organization"/>
    <property type="evidence" value="ECO:0007669"/>
    <property type="project" value="TreeGrafter"/>
</dbReference>